<protein>
    <submittedName>
        <fullName evidence="2">Alpha/beta fold hydrolase</fullName>
    </submittedName>
</protein>
<dbReference type="OrthoDB" id="7820973at2"/>
<keyword evidence="2" id="KW-0378">Hydrolase</keyword>
<evidence type="ECO:0000313" key="2">
    <source>
        <dbReference type="EMBL" id="KAB1649179.1"/>
    </source>
</evidence>
<dbReference type="RefSeq" id="WP_158027771.1">
    <property type="nucleotide sequence ID" value="NZ_BMHG01000001.1"/>
</dbReference>
<dbReference type="Proteomes" id="UP000431744">
    <property type="component" value="Unassembled WGS sequence"/>
</dbReference>
<dbReference type="AlphaFoldDB" id="A0A6H9WE70"/>
<proteinExistence type="predicted"/>
<dbReference type="InterPro" id="IPR050228">
    <property type="entry name" value="Carboxylesterase_BioH"/>
</dbReference>
<comment type="caution">
    <text evidence="2">The sequence shown here is derived from an EMBL/GenBank/DDBJ whole genome shotgun (WGS) entry which is preliminary data.</text>
</comment>
<name>A0A6H9WE70_9MICO</name>
<accession>A0A6H9WE70</accession>
<gene>
    <name evidence="2" type="ORF">F8O04_02550</name>
</gene>
<dbReference type="Gene3D" id="3.40.50.1820">
    <property type="entry name" value="alpha/beta hydrolase"/>
    <property type="match status" value="1"/>
</dbReference>
<reference evidence="2 3" key="1">
    <citation type="submission" date="2019-09" db="EMBL/GenBank/DDBJ databases">
        <title>Phylogeny of genus Pseudoclavibacter and closely related genus.</title>
        <authorList>
            <person name="Li Y."/>
        </authorList>
    </citation>
    <scope>NUCLEOTIDE SEQUENCE [LARGE SCALE GENOMIC DNA]</scope>
    <source>
        <strain evidence="2 3">EGI 60007</strain>
    </source>
</reference>
<dbReference type="InterPro" id="IPR029058">
    <property type="entry name" value="AB_hydrolase_fold"/>
</dbReference>
<dbReference type="PANTHER" id="PTHR43194:SF4">
    <property type="entry name" value="AB HYDROLASE-1 DOMAIN-CONTAINING PROTEIN"/>
    <property type="match status" value="1"/>
</dbReference>
<dbReference type="Pfam" id="PF00561">
    <property type="entry name" value="Abhydrolase_1"/>
    <property type="match status" value="1"/>
</dbReference>
<evidence type="ECO:0000313" key="3">
    <source>
        <dbReference type="Proteomes" id="UP000431744"/>
    </source>
</evidence>
<dbReference type="SUPFAM" id="SSF53474">
    <property type="entry name" value="alpha/beta-Hydrolases"/>
    <property type="match status" value="1"/>
</dbReference>
<evidence type="ECO:0000259" key="1">
    <source>
        <dbReference type="Pfam" id="PF00561"/>
    </source>
</evidence>
<dbReference type="InterPro" id="IPR000073">
    <property type="entry name" value="AB_hydrolase_1"/>
</dbReference>
<organism evidence="2 3">
    <name type="scientific">Pseudoclavibacter endophyticus</name>
    <dbReference type="NCBI Taxonomy" id="1778590"/>
    <lineage>
        <taxon>Bacteria</taxon>
        <taxon>Bacillati</taxon>
        <taxon>Actinomycetota</taxon>
        <taxon>Actinomycetes</taxon>
        <taxon>Micrococcales</taxon>
        <taxon>Microbacteriaceae</taxon>
        <taxon>Pseudoclavibacter</taxon>
    </lineage>
</organism>
<keyword evidence="3" id="KW-1185">Reference proteome</keyword>
<dbReference type="PANTHER" id="PTHR43194">
    <property type="entry name" value="HYDROLASE ALPHA/BETA FOLD FAMILY"/>
    <property type="match status" value="1"/>
</dbReference>
<sequence>MTAYQLPDALGAREPRTTRSGFFWINDDLVTTEHGRNYRAPLYVEWEAPVVVTRPLPLVLVHGGGGQITDWRGTPDGRDGWMQRFVDAGYAVFAVDRPAHGRSWNHPDVVGAPGAPFTVEAAKGLFTPGIEGHTQAVWGTEPGDAGFDQLAAGMGFLPHDLAESHRLDQVRLAALLDRIGPAVLVTHSAGGPAGWLALDARPDLVRAVVAIEPMGPQFSKLFEGGDLVWGLTASPLAYDPPVADPATLEATIADHRLPSHAGKPVVVVVGEASPFAAFEGVVVEHLQGLGADARLMNLGDHGVHGNGHAPMLERNSDDAIEPILAWIDSTANAGAE</sequence>
<feature type="domain" description="AB hydrolase-1" evidence="1">
    <location>
        <begin position="57"/>
        <end position="215"/>
    </location>
</feature>
<dbReference type="EMBL" id="WBJY01000001">
    <property type="protein sequence ID" value="KAB1649179.1"/>
    <property type="molecule type" value="Genomic_DNA"/>
</dbReference>
<dbReference type="GO" id="GO:0016787">
    <property type="term" value="F:hydrolase activity"/>
    <property type="evidence" value="ECO:0007669"/>
    <property type="project" value="UniProtKB-KW"/>
</dbReference>